<dbReference type="InterPro" id="IPR027417">
    <property type="entry name" value="P-loop_NTPase"/>
</dbReference>
<dbReference type="Pfam" id="PF01202">
    <property type="entry name" value="SKI"/>
    <property type="match status" value="1"/>
</dbReference>
<dbReference type="CDD" id="cd00464">
    <property type="entry name" value="SK"/>
    <property type="match status" value="1"/>
</dbReference>
<dbReference type="EC" id="2.7.1.71" evidence="7"/>
<evidence type="ECO:0000256" key="3">
    <source>
        <dbReference type="ARBA" id="ARBA00022741"/>
    </source>
</evidence>
<comment type="pathway">
    <text evidence="7">Metabolic intermediate biosynthesis; chorismate biosynthesis; chorismate from D-erythrose 4-phosphate and phosphoenolpyruvate: step 5/7.</text>
</comment>
<feature type="binding site" evidence="7">
    <location>
        <position position="153"/>
    </location>
    <ligand>
        <name>ATP</name>
        <dbReference type="ChEBI" id="CHEBI:30616"/>
    </ligand>
</feature>
<dbReference type="HAMAP" id="MF_00109">
    <property type="entry name" value="Shikimate_kinase"/>
    <property type="match status" value="1"/>
</dbReference>
<evidence type="ECO:0000256" key="6">
    <source>
        <dbReference type="ARBA" id="ARBA00023141"/>
    </source>
</evidence>
<keyword evidence="7" id="KW-0963">Cytoplasm</keyword>
<dbReference type="GO" id="GO:0009073">
    <property type="term" value="P:aromatic amino acid family biosynthetic process"/>
    <property type="evidence" value="ECO:0007669"/>
    <property type="project" value="UniProtKB-KW"/>
</dbReference>
<keyword evidence="5 7" id="KW-0067">ATP-binding</keyword>
<feature type="binding site" evidence="7">
    <location>
        <position position="80"/>
    </location>
    <ligand>
        <name>substrate</name>
    </ligand>
</feature>
<proteinExistence type="inferred from homology"/>
<dbReference type="GO" id="GO:0000287">
    <property type="term" value="F:magnesium ion binding"/>
    <property type="evidence" value="ECO:0007669"/>
    <property type="project" value="UniProtKB-UniRule"/>
</dbReference>
<keyword evidence="4 7" id="KW-0418">Kinase</keyword>
<dbReference type="OrthoDB" id="9800332at2"/>
<keyword evidence="3 7" id="KW-0547">Nucleotide-binding</keyword>
<comment type="similarity">
    <text evidence="7">Belongs to the shikimate kinase family.</text>
</comment>
<dbReference type="GO" id="GO:0004765">
    <property type="term" value="F:shikimate kinase activity"/>
    <property type="evidence" value="ECO:0007669"/>
    <property type="project" value="UniProtKB-UniRule"/>
</dbReference>
<feature type="binding site" evidence="7">
    <location>
        <begin position="14"/>
        <end position="19"/>
    </location>
    <ligand>
        <name>ATP</name>
        <dbReference type="ChEBI" id="CHEBI:30616"/>
    </ligand>
</feature>
<dbReference type="GO" id="GO:0005524">
    <property type="term" value="F:ATP binding"/>
    <property type="evidence" value="ECO:0007669"/>
    <property type="project" value="UniProtKB-UniRule"/>
</dbReference>
<dbReference type="SUPFAM" id="SSF52540">
    <property type="entry name" value="P-loop containing nucleoside triphosphate hydrolases"/>
    <property type="match status" value="1"/>
</dbReference>
<evidence type="ECO:0000313" key="8">
    <source>
        <dbReference type="EMBL" id="PPA71396.1"/>
    </source>
</evidence>
<accession>A0A2S5GEH2</accession>
<evidence type="ECO:0000256" key="5">
    <source>
        <dbReference type="ARBA" id="ARBA00022840"/>
    </source>
</evidence>
<comment type="catalytic activity">
    <reaction evidence="7">
        <text>shikimate + ATP = 3-phosphoshikimate + ADP + H(+)</text>
        <dbReference type="Rhea" id="RHEA:13121"/>
        <dbReference type="ChEBI" id="CHEBI:15378"/>
        <dbReference type="ChEBI" id="CHEBI:30616"/>
        <dbReference type="ChEBI" id="CHEBI:36208"/>
        <dbReference type="ChEBI" id="CHEBI:145989"/>
        <dbReference type="ChEBI" id="CHEBI:456216"/>
        <dbReference type="EC" id="2.7.1.71"/>
    </reaction>
</comment>
<evidence type="ECO:0000256" key="2">
    <source>
        <dbReference type="ARBA" id="ARBA00022679"/>
    </source>
</evidence>
<dbReference type="PRINTS" id="PR01100">
    <property type="entry name" value="SHIKIMTKNASE"/>
</dbReference>
<dbReference type="PANTHER" id="PTHR21087:SF16">
    <property type="entry name" value="SHIKIMATE KINASE 1, CHLOROPLASTIC"/>
    <property type="match status" value="1"/>
</dbReference>
<gene>
    <name evidence="7" type="primary">aroK</name>
    <name evidence="8" type="ORF">C4B60_04850</name>
</gene>
<dbReference type="AlphaFoldDB" id="A0A2S5GEH2"/>
<feature type="binding site" evidence="7">
    <location>
        <position position="136"/>
    </location>
    <ligand>
        <name>substrate</name>
    </ligand>
</feature>
<evidence type="ECO:0000256" key="4">
    <source>
        <dbReference type="ARBA" id="ARBA00022777"/>
    </source>
</evidence>
<dbReference type="PANTHER" id="PTHR21087">
    <property type="entry name" value="SHIKIMATE KINASE"/>
    <property type="match status" value="1"/>
</dbReference>
<dbReference type="GO" id="GO:0008652">
    <property type="term" value="P:amino acid biosynthetic process"/>
    <property type="evidence" value="ECO:0007669"/>
    <property type="project" value="UniProtKB-KW"/>
</dbReference>
<keyword evidence="7" id="KW-0479">Metal-binding</keyword>
<comment type="subcellular location">
    <subcellularLocation>
        <location evidence="7">Cytoplasm</location>
    </subcellularLocation>
</comment>
<dbReference type="RefSeq" id="WP_104056887.1">
    <property type="nucleotide sequence ID" value="NZ_PREZ01000002.1"/>
</dbReference>
<reference evidence="8 9" key="1">
    <citation type="submission" date="2018-02" db="EMBL/GenBank/DDBJ databases">
        <title>Jeotgalibacillus proteolyticum sp. nov. a protease producing bacterium isolated from ocean sediments of Laizhou Bay.</title>
        <authorList>
            <person name="Li Y."/>
        </authorList>
    </citation>
    <scope>NUCLEOTIDE SEQUENCE [LARGE SCALE GENOMIC DNA]</scope>
    <source>
        <strain evidence="8 9">22-7</strain>
    </source>
</reference>
<keyword evidence="9" id="KW-1185">Reference proteome</keyword>
<dbReference type="Proteomes" id="UP000239047">
    <property type="component" value="Unassembled WGS sequence"/>
</dbReference>
<dbReference type="InterPro" id="IPR031322">
    <property type="entry name" value="Shikimate/glucono_kinase"/>
</dbReference>
<feature type="binding site" evidence="7">
    <location>
        <position position="18"/>
    </location>
    <ligand>
        <name>Mg(2+)</name>
        <dbReference type="ChEBI" id="CHEBI:18420"/>
    </ligand>
</feature>
<comment type="caution">
    <text evidence="8">The sequence shown here is derived from an EMBL/GenBank/DDBJ whole genome shotgun (WGS) entry which is preliminary data.</text>
</comment>
<evidence type="ECO:0000313" key="9">
    <source>
        <dbReference type="Proteomes" id="UP000239047"/>
    </source>
</evidence>
<protein>
    <recommendedName>
        <fullName evidence="7">Shikimate kinase</fullName>
        <shortName evidence="7">SK</shortName>
        <ecNumber evidence="7">2.7.1.71</ecNumber>
    </recommendedName>
</protein>
<comment type="subunit">
    <text evidence="7">Monomer.</text>
</comment>
<keyword evidence="1 7" id="KW-0028">Amino-acid biosynthesis</keyword>
<dbReference type="GO" id="GO:0009423">
    <property type="term" value="P:chorismate biosynthetic process"/>
    <property type="evidence" value="ECO:0007669"/>
    <property type="project" value="UniProtKB-UniRule"/>
</dbReference>
<dbReference type="GO" id="GO:0005829">
    <property type="term" value="C:cytosol"/>
    <property type="evidence" value="ECO:0007669"/>
    <property type="project" value="TreeGrafter"/>
</dbReference>
<dbReference type="UniPathway" id="UPA00053">
    <property type="reaction ID" value="UER00088"/>
</dbReference>
<name>A0A2S5GEH2_9BACL</name>
<comment type="cofactor">
    <cofactor evidence="7">
        <name>Mg(2+)</name>
        <dbReference type="ChEBI" id="CHEBI:18420"/>
    </cofactor>
    <text evidence="7">Binds 1 Mg(2+) ion per subunit.</text>
</comment>
<evidence type="ECO:0000256" key="7">
    <source>
        <dbReference type="HAMAP-Rule" id="MF_00109"/>
    </source>
</evidence>
<feature type="binding site" evidence="7">
    <location>
        <position position="118"/>
    </location>
    <ligand>
        <name>ATP</name>
        <dbReference type="ChEBI" id="CHEBI:30616"/>
    </ligand>
</feature>
<sequence>MKENGHVFLIGFMGAGKSTIGRLLADRLRKDFIDVDALIVQKENKSISDIFSEHGEAFFREKEAAYLKKISGGSIIATGGGILYFSETLEWMKQNGTIVYLQAPFSILYERIFQDSNRPLAMTKSEASLKELYSKRHDVYSSAADLIVPTDCRVEESVDLIIERLQKD</sequence>
<feature type="binding site" evidence="7">
    <location>
        <position position="60"/>
    </location>
    <ligand>
        <name>substrate</name>
    </ligand>
</feature>
<keyword evidence="2 7" id="KW-0808">Transferase</keyword>
<feature type="binding site" evidence="7">
    <location>
        <position position="36"/>
    </location>
    <ligand>
        <name>substrate</name>
    </ligand>
</feature>
<organism evidence="8 9">
    <name type="scientific">Jeotgalibacillus proteolyticus</name>
    <dbReference type="NCBI Taxonomy" id="2082395"/>
    <lineage>
        <taxon>Bacteria</taxon>
        <taxon>Bacillati</taxon>
        <taxon>Bacillota</taxon>
        <taxon>Bacilli</taxon>
        <taxon>Bacillales</taxon>
        <taxon>Caryophanaceae</taxon>
        <taxon>Jeotgalibacillus</taxon>
    </lineage>
</organism>
<evidence type="ECO:0000256" key="1">
    <source>
        <dbReference type="ARBA" id="ARBA00022605"/>
    </source>
</evidence>
<keyword evidence="6 7" id="KW-0057">Aromatic amino acid biosynthesis</keyword>
<dbReference type="InterPro" id="IPR000623">
    <property type="entry name" value="Shikimate_kinase/TSH1"/>
</dbReference>
<dbReference type="Gene3D" id="3.40.50.300">
    <property type="entry name" value="P-loop containing nucleotide triphosphate hydrolases"/>
    <property type="match status" value="1"/>
</dbReference>
<comment type="function">
    <text evidence="7">Catalyzes the specific phosphorylation of the 3-hydroxyl group of shikimic acid using ATP as a cosubstrate.</text>
</comment>
<keyword evidence="7" id="KW-0460">Magnesium</keyword>
<dbReference type="EMBL" id="PREZ01000002">
    <property type="protein sequence ID" value="PPA71396.1"/>
    <property type="molecule type" value="Genomic_DNA"/>
</dbReference>